<dbReference type="RefSeq" id="XP_013267970.1">
    <property type="nucleotide sequence ID" value="XM_013412516.1"/>
</dbReference>
<dbReference type="VEuPathDB" id="FungiDB:Z518_09899"/>
<keyword evidence="3" id="KW-1185">Reference proteome</keyword>
<name>A0A0D2I4V1_9EURO</name>
<evidence type="ECO:0000256" key="1">
    <source>
        <dbReference type="SAM" id="MobiDB-lite"/>
    </source>
</evidence>
<evidence type="ECO:0000313" key="2">
    <source>
        <dbReference type="EMBL" id="KIX00834.1"/>
    </source>
</evidence>
<organism evidence="2 3">
    <name type="scientific">Rhinocladiella mackenziei CBS 650.93</name>
    <dbReference type="NCBI Taxonomy" id="1442369"/>
    <lineage>
        <taxon>Eukaryota</taxon>
        <taxon>Fungi</taxon>
        <taxon>Dikarya</taxon>
        <taxon>Ascomycota</taxon>
        <taxon>Pezizomycotina</taxon>
        <taxon>Eurotiomycetes</taxon>
        <taxon>Chaetothyriomycetidae</taxon>
        <taxon>Chaetothyriales</taxon>
        <taxon>Herpotrichiellaceae</taxon>
        <taxon>Rhinocladiella</taxon>
    </lineage>
</organism>
<dbReference type="HOGENOM" id="CLU_1390921_0_0_1"/>
<feature type="region of interest" description="Disordered" evidence="1">
    <location>
        <begin position="1"/>
        <end position="36"/>
    </location>
</feature>
<feature type="compositionally biased region" description="Acidic residues" evidence="1">
    <location>
        <begin position="18"/>
        <end position="36"/>
    </location>
</feature>
<gene>
    <name evidence="2" type="ORF">Z518_09899</name>
</gene>
<protein>
    <submittedName>
        <fullName evidence="2">Uncharacterized protein</fullName>
    </submittedName>
</protein>
<feature type="compositionally biased region" description="Basic residues" evidence="1">
    <location>
        <begin position="1"/>
        <end position="13"/>
    </location>
</feature>
<dbReference type="AlphaFoldDB" id="A0A0D2I4V1"/>
<feature type="region of interest" description="Disordered" evidence="1">
    <location>
        <begin position="77"/>
        <end position="196"/>
    </location>
</feature>
<feature type="compositionally biased region" description="Basic and acidic residues" evidence="1">
    <location>
        <begin position="158"/>
        <end position="168"/>
    </location>
</feature>
<accession>A0A0D2I4V1</accession>
<sequence length="196" mass="22095">MGTQKPRKGKRPRRESSDELCIEEMSPDDMGYDGDVEVLRPDQYEDAESDFEDDKALGRLWPDTDDELAGRLRRLSCDPQIIPLAHRDDSDRGRKRRSREMDDEDLSPLTRSPEIEVSELVDGPTDQPAPKRRKHKSSKQSMAPRVIKKQALEAWSDSSDKTDDREATIEASDSETPDARSTPAPGDGELDVMDIG</sequence>
<reference evidence="2 3" key="1">
    <citation type="submission" date="2015-01" db="EMBL/GenBank/DDBJ databases">
        <title>The Genome Sequence of Rhinocladiella mackenzie CBS 650.93.</title>
        <authorList>
            <consortium name="The Broad Institute Genomics Platform"/>
            <person name="Cuomo C."/>
            <person name="de Hoog S."/>
            <person name="Gorbushina A."/>
            <person name="Stielow B."/>
            <person name="Teixiera M."/>
            <person name="Abouelleil A."/>
            <person name="Chapman S.B."/>
            <person name="Priest M."/>
            <person name="Young S.K."/>
            <person name="Wortman J."/>
            <person name="Nusbaum C."/>
            <person name="Birren B."/>
        </authorList>
    </citation>
    <scope>NUCLEOTIDE SEQUENCE [LARGE SCALE GENOMIC DNA]</scope>
    <source>
        <strain evidence="2 3">CBS 650.93</strain>
    </source>
</reference>
<evidence type="ECO:0000313" key="3">
    <source>
        <dbReference type="Proteomes" id="UP000053617"/>
    </source>
</evidence>
<proteinExistence type="predicted"/>
<dbReference type="Proteomes" id="UP000053617">
    <property type="component" value="Unassembled WGS sequence"/>
</dbReference>
<dbReference type="OrthoDB" id="4186058at2759"/>
<dbReference type="GeneID" id="25297970"/>
<dbReference type="EMBL" id="KN847482">
    <property type="protein sequence ID" value="KIX00834.1"/>
    <property type="molecule type" value="Genomic_DNA"/>
</dbReference>